<keyword evidence="4" id="KW-0804">Transcription</keyword>
<protein>
    <recommendedName>
        <fullName evidence="7">Zn(2)-C6 fungal-type domain-containing protein</fullName>
    </recommendedName>
</protein>
<dbReference type="InterPro" id="IPR036864">
    <property type="entry name" value="Zn2-C6_fun-type_DNA-bd_sf"/>
</dbReference>
<keyword evidence="5" id="KW-0539">Nucleus</keyword>
<dbReference type="PANTHER" id="PTHR47840:SF1">
    <property type="entry name" value="ZN(II)2CYS6 TRANSCRIPTION FACTOR (EUROFUNG)"/>
    <property type="match status" value="1"/>
</dbReference>
<reference evidence="8 9" key="1">
    <citation type="submission" date="2024-07" db="EMBL/GenBank/DDBJ databases">
        <title>Section-level genome sequencing and comparative genomics of Aspergillus sections Usti and Cavernicolus.</title>
        <authorList>
            <consortium name="Lawrence Berkeley National Laboratory"/>
            <person name="Nybo J.L."/>
            <person name="Vesth T.C."/>
            <person name="Theobald S."/>
            <person name="Frisvad J.C."/>
            <person name="Larsen T.O."/>
            <person name="Kjaerboelling I."/>
            <person name="Rothschild-Mancinelli K."/>
            <person name="Lyhne E.K."/>
            <person name="Kogle M.E."/>
            <person name="Barry K."/>
            <person name="Clum A."/>
            <person name="Na H."/>
            <person name="Ledsgaard L."/>
            <person name="Lin J."/>
            <person name="Lipzen A."/>
            <person name="Kuo A."/>
            <person name="Riley R."/>
            <person name="Mondo S."/>
            <person name="Labutti K."/>
            <person name="Haridas S."/>
            <person name="Pangalinan J."/>
            <person name="Salamov A.A."/>
            <person name="Simmons B.A."/>
            <person name="Magnuson J.K."/>
            <person name="Chen J."/>
            <person name="Drula E."/>
            <person name="Henrissat B."/>
            <person name="Wiebenga A."/>
            <person name="Lubbers R.J."/>
            <person name="Gomes A.C."/>
            <person name="Makela M.R."/>
            <person name="Stajich J."/>
            <person name="Grigoriev I.V."/>
            <person name="Mortensen U.H."/>
            <person name="De Vries R.P."/>
            <person name="Baker S.E."/>
            <person name="Andersen M.R."/>
        </authorList>
    </citation>
    <scope>NUCLEOTIDE SEQUENCE [LARGE SCALE GENOMIC DNA]</scope>
    <source>
        <strain evidence="8 9">CBS 209.92</strain>
    </source>
</reference>
<evidence type="ECO:0000256" key="6">
    <source>
        <dbReference type="SAM" id="MobiDB-lite"/>
    </source>
</evidence>
<evidence type="ECO:0000256" key="2">
    <source>
        <dbReference type="ARBA" id="ARBA00023015"/>
    </source>
</evidence>
<feature type="compositionally biased region" description="Polar residues" evidence="6">
    <location>
        <begin position="696"/>
        <end position="713"/>
    </location>
</feature>
<dbReference type="InterPro" id="IPR001138">
    <property type="entry name" value="Zn2Cys6_DnaBD"/>
</dbReference>
<dbReference type="CDD" id="cd00067">
    <property type="entry name" value="GAL4"/>
    <property type="match status" value="1"/>
</dbReference>
<evidence type="ECO:0000256" key="4">
    <source>
        <dbReference type="ARBA" id="ARBA00023163"/>
    </source>
</evidence>
<dbReference type="Gene3D" id="4.10.240.10">
    <property type="entry name" value="Zn(2)-C6 fungal-type DNA-binding domain"/>
    <property type="match status" value="1"/>
</dbReference>
<evidence type="ECO:0000256" key="3">
    <source>
        <dbReference type="ARBA" id="ARBA00023125"/>
    </source>
</evidence>
<dbReference type="PANTHER" id="PTHR47840">
    <property type="entry name" value="ZN(II)2CYS6 TRANSCRIPTION FACTOR (EUROFUNG)-RELATED"/>
    <property type="match status" value="1"/>
</dbReference>
<keyword evidence="1" id="KW-0479">Metal-binding</keyword>
<dbReference type="Pfam" id="PF00172">
    <property type="entry name" value="Zn_clus"/>
    <property type="match status" value="1"/>
</dbReference>
<keyword evidence="9" id="KW-1185">Reference proteome</keyword>
<dbReference type="CDD" id="cd12148">
    <property type="entry name" value="fungal_TF_MHR"/>
    <property type="match status" value="1"/>
</dbReference>
<dbReference type="SMART" id="SM00906">
    <property type="entry name" value="Fungal_trans"/>
    <property type="match status" value="1"/>
</dbReference>
<evidence type="ECO:0000256" key="1">
    <source>
        <dbReference type="ARBA" id="ARBA00022723"/>
    </source>
</evidence>
<dbReference type="EMBL" id="JBFTWV010000199">
    <property type="protein sequence ID" value="KAL2784012.1"/>
    <property type="molecule type" value="Genomic_DNA"/>
</dbReference>
<evidence type="ECO:0000256" key="5">
    <source>
        <dbReference type="ARBA" id="ARBA00023242"/>
    </source>
</evidence>
<dbReference type="PROSITE" id="PS50048">
    <property type="entry name" value="ZN2_CY6_FUNGAL_2"/>
    <property type="match status" value="1"/>
</dbReference>
<comment type="caution">
    <text evidence="8">The sequence shown here is derived from an EMBL/GenBank/DDBJ whole genome shotgun (WGS) entry which is preliminary data.</text>
</comment>
<dbReference type="PROSITE" id="PS00463">
    <property type="entry name" value="ZN2_CY6_FUNGAL_1"/>
    <property type="match status" value="1"/>
</dbReference>
<sequence>MNDGSDEDTRPRKVRKGTHSCRECRRRKVRCTFASSKDPICITCHRRGTKCVSQGTVEGLHRHVDSNAAFDQTVGDITLASFDDSSVYDGNSSHGGQFDHAANPLLTPGLSATPASTRVTVAEPTGLSTFTQTLLRAIPPRHDIEILSGKVSTSSMLCYQSHFKSCNPAVNELPTETFATSSLLYPESHPILLVRQMLLFAAAMQHLSPTVVIPGLSKHHHAIMEDLANSAIQMVTTNDTLLGTLEGLENIVLEALYHIDSGNMRRAWITFRRAVMVAQLLGLHQPGHYRYKLINERNDLDPLVMWRSIVSMERICSLLLGLPTSTGSTALTGPETMIPDGTLNLATISMRVSARILERNQVPIGERAQELTREIDQELIELTQQLPSSFWRPIAFSGLEVDSAAAFWESKRAWDHMTYYSLVNQLHLPYMLCSSNTPGVLYSRIACVNASREILTRHIAFKTFNPITSCSRMGDFIALIAGMTLILAHLVSHSQNAMGNALVHQRLGDRATVEQALECMKSMSELHEDMLAARCVGMLRDLLAIEANAARGPKVGACGDNCFLMIKVPYLGAIRIGPEGIRPMTGAETEHHRGAHHGVTIGGIGSIEVKSDKYSSYRPGDLAANNASPREEAAEQTANLQLTQDVPHVEQPLPVEYFTNDHMFPDAAAPLDDWVFQGVDGAFFDVLMRGAGEAPLNNSPGVHGADSSSLGPL</sequence>
<keyword evidence="2" id="KW-0805">Transcription regulation</keyword>
<dbReference type="SUPFAM" id="SSF57701">
    <property type="entry name" value="Zn2/Cys6 DNA-binding domain"/>
    <property type="match status" value="1"/>
</dbReference>
<accession>A0ABR4FLB8</accession>
<proteinExistence type="predicted"/>
<name>A0ABR4FLB8_9EURO</name>
<dbReference type="InterPro" id="IPR007219">
    <property type="entry name" value="XnlR_reg_dom"/>
</dbReference>
<dbReference type="Proteomes" id="UP001610563">
    <property type="component" value="Unassembled WGS sequence"/>
</dbReference>
<evidence type="ECO:0000313" key="8">
    <source>
        <dbReference type="EMBL" id="KAL2784012.1"/>
    </source>
</evidence>
<evidence type="ECO:0000313" key="9">
    <source>
        <dbReference type="Proteomes" id="UP001610563"/>
    </source>
</evidence>
<feature type="domain" description="Zn(2)-C6 fungal-type" evidence="7">
    <location>
        <begin position="20"/>
        <end position="53"/>
    </location>
</feature>
<evidence type="ECO:0000259" key="7">
    <source>
        <dbReference type="PROSITE" id="PS50048"/>
    </source>
</evidence>
<organism evidence="8 9">
    <name type="scientific">Aspergillus keveii</name>
    <dbReference type="NCBI Taxonomy" id="714993"/>
    <lineage>
        <taxon>Eukaryota</taxon>
        <taxon>Fungi</taxon>
        <taxon>Dikarya</taxon>
        <taxon>Ascomycota</taxon>
        <taxon>Pezizomycotina</taxon>
        <taxon>Eurotiomycetes</taxon>
        <taxon>Eurotiomycetidae</taxon>
        <taxon>Eurotiales</taxon>
        <taxon>Aspergillaceae</taxon>
        <taxon>Aspergillus</taxon>
        <taxon>Aspergillus subgen. Nidulantes</taxon>
    </lineage>
</organism>
<feature type="region of interest" description="Disordered" evidence="6">
    <location>
        <begin position="694"/>
        <end position="713"/>
    </location>
</feature>
<keyword evidence="3" id="KW-0238">DNA-binding</keyword>
<gene>
    <name evidence="8" type="ORF">BJX66DRAFT_97517</name>
</gene>